<dbReference type="FunFam" id="3.20.20.140:FF:000047">
    <property type="entry name" value="PHP domain-containing protein"/>
    <property type="match status" value="1"/>
</dbReference>
<dbReference type="InterPro" id="IPR017078">
    <property type="entry name" value="UCP036978_PHPhdr"/>
</dbReference>
<dbReference type="InterPro" id="IPR010996">
    <property type="entry name" value="HHH_MUS81"/>
</dbReference>
<dbReference type="Pfam" id="PF14716">
    <property type="entry name" value="HHH_8"/>
    <property type="match status" value="1"/>
</dbReference>
<dbReference type="InterPro" id="IPR047967">
    <property type="entry name" value="PolX_PHP"/>
</dbReference>
<keyword evidence="4" id="KW-1185">Reference proteome</keyword>
<dbReference type="SUPFAM" id="SSF47802">
    <property type="entry name" value="DNA polymerase beta, N-terminal domain-like"/>
    <property type="match status" value="1"/>
</dbReference>
<dbReference type="PIRSF" id="PIRSF036978">
    <property type="entry name" value="UCP036978_PHPhdr"/>
    <property type="match status" value="1"/>
</dbReference>
<dbReference type="GO" id="GO:0005829">
    <property type="term" value="C:cytosol"/>
    <property type="evidence" value="ECO:0007669"/>
    <property type="project" value="TreeGrafter"/>
</dbReference>
<dbReference type="Gene3D" id="3.20.20.140">
    <property type="entry name" value="Metal-dependent hydrolases"/>
    <property type="match status" value="1"/>
</dbReference>
<protein>
    <submittedName>
        <fullName evidence="3">PHP domain-containing protein</fullName>
    </submittedName>
    <submittedName>
        <fullName evidence="2">Putative hydrolase</fullName>
    </submittedName>
</protein>
<comment type="caution">
    <text evidence="3">The sequence shown here is derived from an EMBL/GenBank/DDBJ whole genome shotgun (WGS) entry which is preliminary data.</text>
</comment>
<sequence length="353" mass="38792">MTDKAGVDAAVEALRAIGYYLERDRQPTHRVKAYRRAADTIAALPAAEVRARRRAGTLTELPGIGPKTEAVILEAMDGATPSYLAKLEGSASDLTTEGTTMRAALQADLHLHSEWSDGGSPIEEMARTAHRLGHKYLALTDHSPRLTVANGLSRERRLQQLDVVAELNKKLSAELDGFRILNGIEVDILDDGSLDCDTEILARLDVVVASVHSKLRMAAEPMTERMVRAIANPHVDILGHCTGRLITGDRGTRPESDFDAEVVFEACRQFGTAVEINSRPERLDPPRRLLALAAEMDCVFAIDTDAHAPGQLDWQVYGCERAEACDISPERVVNTWDVDDLLAWTTKRRDKPA</sequence>
<evidence type="ECO:0000313" key="3">
    <source>
        <dbReference type="EMBL" id="NOL39161.1"/>
    </source>
</evidence>
<dbReference type="Pfam" id="PF02811">
    <property type="entry name" value="PHP"/>
    <property type="match status" value="1"/>
</dbReference>
<gene>
    <name evidence="2" type="ORF">HNR71_003883</name>
    <name evidence="3" type="ORF">HPO96_02775</name>
</gene>
<dbReference type="SUPFAM" id="SSF89550">
    <property type="entry name" value="PHP domain-like"/>
    <property type="match status" value="1"/>
</dbReference>
<dbReference type="NCBIfam" id="NF005928">
    <property type="entry name" value="PRK07945.1"/>
    <property type="match status" value="1"/>
</dbReference>
<evidence type="ECO:0000313" key="5">
    <source>
        <dbReference type="Proteomes" id="UP000553957"/>
    </source>
</evidence>
<dbReference type="EMBL" id="JACHKF010000001">
    <property type="protein sequence ID" value="MBB6568246.1"/>
    <property type="molecule type" value="Genomic_DNA"/>
</dbReference>
<dbReference type="AlphaFoldDB" id="A0A7Y4KWI8"/>
<dbReference type="GO" id="GO:0008270">
    <property type="term" value="F:zinc ion binding"/>
    <property type="evidence" value="ECO:0007669"/>
    <property type="project" value="TreeGrafter"/>
</dbReference>
<dbReference type="InterPro" id="IPR050243">
    <property type="entry name" value="PHP_phosphatase"/>
</dbReference>
<dbReference type="PANTHER" id="PTHR36928:SF1">
    <property type="entry name" value="PHOSPHATASE YCDX-RELATED"/>
    <property type="match status" value="1"/>
</dbReference>
<dbReference type="Proteomes" id="UP000553957">
    <property type="component" value="Unassembled WGS sequence"/>
</dbReference>
<dbReference type="InterPro" id="IPR003141">
    <property type="entry name" value="Pol/His_phosphatase_N"/>
</dbReference>
<dbReference type="Gene3D" id="1.10.150.110">
    <property type="entry name" value="DNA polymerase beta, N-terminal domain-like"/>
    <property type="match status" value="1"/>
</dbReference>
<reference evidence="3 4" key="1">
    <citation type="submission" date="2020-05" db="EMBL/GenBank/DDBJ databases">
        <title>Genome sequence of Kribbella sandramycini ATCC 39419.</title>
        <authorList>
            <person name="Maclea K.S."/>
            <person name="Fair J.L."/>
        </authorList>
    </citation>
    <scope>NUCLEOTIDE SEQUENCE [LARGE SCALE GENOMIC DNA]</scope>
    <source>
        <strain evidence="3 4">ATCC 39419</strain>
    </source>
</reference>
<organism evidence="3 4">
    <name type="scientific">Kribbella sandramycini</name>
    <dbReference type="NCBI Taxonomy" id="60450"/>
    <lineage>
        <taxon>Bacteria</taxon>
        <taxon>Bacillati</taxon>
        <taxon>Actinomycetota</taxon>
        <taxon>Actinomycetes</taxon>
        <taxon>Propionibacteriales</taxon>
        <taxon>Kribbellaceae</taxon>
        <taxon>Kribbella</taxon>
    </lineage>
</organism>
<reference evidence="2 5" key="2">
    <citation type="submission" date="2020-08" db="EMBL/GenBank/DDBJ databases">
        <title>Sequencing the genomes of 1000 actinobacteria strains.</title>
        <authorList>
            <person name="Klenk H.-P."/>
        </authorList>
    </citation>
    <scope>NUCLEOTIDE SEQUENCE [LARGE SCALE GENOMIC DNA]</scope>
    <source>
        <strain evidence="2 5">DSM 15626</strain>
    </source>
</reference>
<dbReference type="InterPro" id="IPR016195">
    <property type="entry name" value="Pol/histidinol_Pase-like"/>
</dbReference>
<dbReference type="CDD" id="cd07436">
    <property type="entry name" value="PHP_PolX"/>
    <property type="match status" value="1"/>
</dbReference>
<proteinExistence type="predicted"/>
<evidence type="ECO:0000259" key="1">
    <source>
        <dbReference type="SMART" id="SM00481"/>
    </source>
</evidence>
<dbReference type="InterPro" id="IPR004013">
    <property type="entry name" value="PHP_dom"/>
</dbReference>
<dbReference type="SMART" id="SM00481">
    <property type="entry name" value="POLIIIAc"/>
    <property type="match status" value="1"/>
</dbReference>
<feature type="domain" description="Polymerase/histidinol phosphatase N-terminal" evidence="1">
    <location>
        <begin position="107"/>
        <end position="190"/>
    </location>
</feature>
<dbReference type="RefSeq" id="WP_171670705.1">
    <property type="nucleotide sequence ID" value="NZ_BAAAGT010000007.1"/>
</dbReference>
<dbReference type="GO" id="GO:0042578">
    <property type="term" value="F:phosphoric ester hydrolase activity"/>
    <property type="evidence" value="ECO:0007669"/>
    <property type="project" value="TreeGrafter"/>
</dbReference>
<dbReference type="InterPro" id="IPR027421">
    <property type="entry name" value="DNA_pol_lamdba_lyase_dom_sf"/>
</dbReference>
<keyword evidence="2" id="KW-0378">Hydrolase</keyword>
<accession>A0A7Y4KWI8</accession>
<evidence type="ECO:0000313" key="2">
    <source>
        <dbReference type="EMBL" id="MBB6568246.1"/>
    </source>
</evidence>
<dbReference type="PANTHER" id="PTHR36928">
    <property type="entry name" value="PHOSPHATASE YCDX-RELATED"/>
    <property type="match status" value="1"/>
</dbReference>
<evidence type="ECO:0000313" key="4">
    <source>
        <dbReference type="Proteomes" id="UP000534306"/>
    </source>
</evidence>
<dbReference type="EMBL" id="JABJRC010000001">
    <property type="protein sequence ID" value="NOL39161.1"/>
    <property type="molecule type" value="Genomic_DNA"/>
</dbReference>
<dbReference type="Proteomes" id="UP000534306">
    <property type="component" value="Unassembled WGS sequence"/>
</dbReference>
<name>A0A7Y4KWI8_9ACTN</name>